<evidence type="ECO:0000313" key="3">
    <source>
        <dbReference type="EMBL" id="UTW05618.1"/>
    </source>
</evidence>
<reference evidence="3" key="1">
    <citation type="submission" date="2021-04" db="EMBL/GenBank/DDBJ databases">
        <title>Oceanospirillales bacteria with DddD are important DMSP degraders in coastal seawater.</title>
        <authorList>
            <person name="Liu J."/>
        </authorList>
    </citation>
    <scope>NUCLEOTIDE SEQUENCE</scope>
    <source>
        <strain evidence="3">GY6</strain>
        <plasmid evidence="3">unnamed</plasmid>
    </source>
</reference>
<dbReference type="Pfam" id="PF24346">
    <property type="entry name" value="DUF7507"/>
    <property type="match status" value="2"/>
</dbReference>
<keyword evidence="3" id="KW-0614">Plasmid</keyword>
<evidence type="ECO:0000256" key="1">
    <source>
        <dbReference type="SAM" id="MobiDB-lite"/>
    </source>
</evidence>
<protein>
    <recommendedName>
        <fullName evidence="2">DUF7507 domain-containing protein</fullName>
    </recommendedName>
</protein>
<organism evidence="3 4">
    <name type="scientific">Amphritea atlantica</name>
    <dbReference type="NCBI Taxonomy" id="355243"/>
    <lineage>
        <taxon>Bacteria</taxon>
        <taxon>Pseudomonadati</taxon>
        <taxon>Pseudomonadota</taxon>
        <taxon>Gammaproteobacteria</taxon>
        <taxon>Oceanospirillales</taxon>
        <taxon>Oceanospirillaceae</taxon>
        <taxon>Amphritea</taxon>
    </lineage>
</organism>
<accession>A0ABY5H0N2</accession>
<feature type="domain" description="DUF7507" evidence="2">
    <location>
        <begin position="358"/>
        <end position="432"/>
    </location>
</feature>
<feature type="compositionally biased region" description="Basic and acidic residues" evidence="1">
    <location>
        <begin position="53"/>
        <end position="62"/>
    </location>
</feature>
<dbReference type="EMBL" id="CP073345">
    <property type="protein sequence ID" value="UTW05618.1"/>
    <property type="molecule type" value="Genomic_DNA"/>
</dbReference>
<geneLocation type="plasmid" evidence="3 4">
    <name>unnamed</name>
</geneLocation>
<evidence type="ECO:0000259" key="2">
    <source>
        <dbReference type="Pfam" id="PF24346"/>
    </source>
</evidence>
<dbReference type="NCBIfam" id="TIGR01451">
    <property type="entry name" value="B_ant_repeat"/>
    <property type="match status" value="1"/>
</dbReference>
<dbReference type="InterPro" id="IPR047589">
    <property type="entry name" value="DUF11_rpt"/>
</dbReference>
<dbReference type="InterPro" id="IPR055354">
    <property type="entry name" value="DUF7507"/>
</dbReference>
<dbReference type="InterPro" id="IPR013783">
    <property type="entry name" value="Ig-like_fold"/>
</dbReference>
<dbReference type="Gene3D" id="2.60.40.10">
    <property type="entry name" value="Immunoglobulins"/>
    <property type="match status" value="1"/>
</dbReference>
<dbReference type="Proteomes" id="UP001059950">
    <property type="component" value="Plasmid unnamed"/>
</dbReference>
<name>A0ABY5H0N2_9GAMM</name>
<evidence type="ECO:0000313" key="4">
    <source>
        <dbReference type="Proteomes" id="UP001059950"/>
    </source>
</evidence>
<feature type="region of interest" description="Disordered" evidence="1">
    <location>
        <begin position="53"/>
        <end position="79"/>
    </location>
</feature>
<feature type="domain" description="DUF7507" evidence="2">
    <location>
        <begin position="775"/>
        <end position="852"/>
    </location>
</feature>
<sequence>MKMFSSLKSGRCWQTIKSLPAIIFALLLVGAAIPTFAVHDVALFELDTRAGMEGDQDKKNDPIPDMVGDGNTADEAADGDDWENVYLGTDSADVTSFIEDTFANNNIDNGAQPFVALRTPEISFFTGGGSKDTNGIQDGPWKYKVISDQVPDKNDIVNAFAALYSQEEGDPILYFGLDTFSVNGDANAGFWFFRDDVSLAPLGEGENTGTFIGEHRDGDLFVAVAYTQGGRVGDIDVYQWSGDDATGSLVLMESGQDCATVGADDPVCGVINKLLPDQTFGEDPVFDYANTLVANNPLDPTSYQYESAAFVEFGLVLDETLFPNGIGCFSTFMAETRSSQSETAQLKDLALGNFDVCSIDVAKTGDGQSKVGDDVDYSITVTNTGLATLYKQSITDTLLGDLSDDAGCGASLAPGASCVINVSRTVLAGDSDPLPNTVTVVYTEFADPASLEFTANDDHEVDLFQPAIDVDKTGDALSKVGDDIDYTVTLSNNSSDDTPALNCIASDSYGGTIFDGVLAAGNTVLNYSYTVQAGDPDPLVNTVSMQCTVDTFGNILNASDDHSTDLFQPAIDVAKTGDDLSKVGDDVDYTITLSNNSSAGTPDLNCVATDDLMGEVFNGVLPAGDTVINTSRTVQAGDPDPLVNTVTMDCTVAGFGNALTDYDSHSTNLFQPAIDVAKTGDALSKVGDLVDYSITLSNNSSGDTPAMECVATDSLLGEVYNGVLPLGDTVIAASRTVQAGDADPLINTVTMNCTVGGGFGNALSDNDSHSTNLFQPSVAIDKTADCDAGVPIGADITYSYLITNTSSGDTPSLSLASITDDKIGDLSAAAAVANCDSLASGESCNFNATYNTSGLPVGIIMNTVNVLYNPVGWPNDVPASDDYSCDIVLPEPATVVIEKVLLNAEGSTFNYSSNGIQIAAAWDETLMPLFAPVPPQNVASPFAPAGAGNGFATTIELVVNVPDITQTSEATVEELLPLPDQIYFNSLSCSAAIGGNLSGYTVVDKLATLTLGSGDFAFCRYVNEFIPGDEGCTPGFWKNSPGSWDDTAYATTDLVEDIFQYNNGVAHTIPGSYFSGNPKTRLSHTDTLMDALDYEGGDDNEKGAAKILLRAATAAILNATHSGVNYTRSADSIIMEVVDALETKDRDIILTLATELDWDNNLGCPLSNDNSF</sequence>
<keyword evidence="4" id="KW-1185">Reference proteome</keyword>
<proteinExistence type="predicted"/>
<gene>
    <name evidence="3" type="ORF">KDX31_19675</name>
</gene>